<dbReference type="PANTHER" id="PTHR43317">
    <property type="entry name" value="THERMOSPERMINE SYNTHASE ACAULIS5"/>
    <property type="match status" value="1"/>
</dbReference>
<feature type="transmembrane region" description="Helical" evidence="2">
    <location>
        <begin position="45"/>
        <end position="66"/>
    </location>
</feature>
<dbReference type="NCBIfam" id="NF037959">
    <property type="entry name" value="MFS_SpdSyn"/>
    <property type="match status" value="1"/>
</dbReference>
<comment type="caution">
    <text evidence="3">The sequence shown here is derived from an EMBL/GenBank/DDBJ whole genome shotgun (WGS) entry which is preliminary data.</text>
</comment>
<keyword evidence="4" id="KW-1185">Reference proteome</keyword>
<dbReference type="SUPFAM" id="SSF103473">
    <property type="entry name" value="MFS general substrate transporter"/>
    <property type="match status" value="1"/>
</dbReference>
<sequence>MPTHSQHSRWFIAFLLFTAILCGALIMVVEVLGSRVIGPFFGVSLFIWTSLIAVTMISLALGYAVGGWLSDRYGEAHNLYAIILLAGLAVLWIPILKAPVLQFCVPLGLRLGSFVSTTLLFGPSLFLLGFVSPYLVRIAARELNSLGRTVGSFYAISTLGSVAGTALTGFVLIAWMGVDRIFQVVGLLLVLLGAGYLLATRHYRGLWPLLLLPLLLWMQPRQELPRVTMANGTQAELVASVDSHYGSVKVVDYSFGAKRVRELLIDGLVQGGVDASNGESVYEYPYFLQLLPWAMNPKMETALVIGMGAGVIPRWFDQQGVVTDVVDIDPVIYRMAREYFGATPRGEWYVEDARYFLTQSPKQYDLVVMDVFTGDTTPAHLLSVEALGLIEKRLGERGMLAINLAGELHRDTYMSASVIKTLRQVFEQVEIYPTFSPGPELSFGNLAVIAYQGPPRPLDKERLNRFSVHPMAREGVQANLGRRFEFPSGTPAIVLTDDYNPIDFFDSETREGVREIIINSTPWEILIYSG</sequence>
<dbReference type="EMBL" id="QWEZ01000002">
    <property type="protein sequence ID" value="RRJ82749.1"/>
    <property type="molecule type" value="Genomic_DNA"/>
</dbReference>
<dbReference type="Gene3D" id="1.20.1250.20">
    <property type="entry name" value="MFS general substrate transporter like domains"/>
    <property type="match status" value="1"/>
</dbReference>
<keyword evidence="2" id="KW-0812">Transmembrane</keyword>
<organism evidence="3 4">
    <name type="scientific">Aestuariirhabdus litorea</name>
    <dbReference type="NCBI Taxonomy" id="2528527"/>
    <lineage>
        <taxon>Bacteria</taxon>
        <taxon>Pseudomonadati</taxon>
        <taxon>Pseudomonadota</taxon>
        <taxon>Gammaproteobacteria</taxon>
        <taxon>Oceanospirillales</taxon>
        <taxon>Aestuariirhabdaceae</taxon>
        <taxon>Aestuariirhabdus</taxon>
    </lineage>
</organism>
<dbReference type="Proteomes" id="UP000280792">
    <property type="component" value="Unassembled WGS sequence"/>
</dbReference>
<dbReference type="GO" id="GO:0010487">
    <property type="term" value="F:thermospermine synthase activity"/>
    <property type="evidence" value="ECO:0007669"/>
    <property type="project" value="TreeGrafter"/>
</dbReference>
<dbReference type="RefSeq" id="WP_125016773.1">
    <property type="nucleotide sequence ID" value="NZ_QWEZ01000002.1"/>
</dbReference>
<dbReference type="InterPro" id="IPR029063">
    <property type="entry name" value="SAM-dependent_MTases_sf"/>
</dbReference>
<reference evidence="3 4" key="2">
    <citation type="submission" date="2018-12" db="EMBL/GenBank/DDBJ databases">
        <title>Simiduia agarivorans gen. nov., sp. nov., a marine, agarolytic bacterium isolated from shallow coastal water from Keelung, Taiwan.</title>
        <authorList>
            <person name="Shieh W.Y."/>
        </authorList>
    </citation>
    <scope>NUCLEOTIDE SEQUENCE [LARGE SCALE GENOMIC DNA]</scope>
    <source>
        <strain evidence="3 4">GTF-13</strain>
    </source>
</reference>
<reference evidence="3 4" key="1">
    <citation type="submission" date="2018-08" db="EMBL/GenBank/DDBJ databases">
        <authorList>
            <person name="Khan S.A."/>
        </authorList>
    </citation>
    <scope>NUCLEOTIDE SEQUENCE [LARGE SCALE GENOMIC DNA]</scope>
    <source>
        <strain evidence="3 4">GTF-13</strain>
    </source>
</reference>
<evidence type="ECO:0000313" key="3">
    <source>
        <dbReference type="EMBL" id="RRJ82749.1"/>
    </source>
</evidence>
<evidence type="ECO:0000256" key="1">
    <source>
        <dbReference type="ARBA" id="ARBA00023115"/>
    </source>
</evidence>
<keyword evidence="2" id="KW-1133">Transmembrane helix</keyword>
<dbReference type="Pfam" id="PF01564">
    <property type="entry name" value="Spermine_synth"/>
    <property type="match status" value="1"/>
</dbReference>
<dbReference type="CDD" id="cd02440">
    <property type="entry name" value="AdoMet_MTases"/>
    <property type="match status" value="1"/>
</dbReference>
<keyword evidence="2" id="KW-0472">Membrane</keyword>
<dbReference type="SUPFAM" id="SSF53335">
    <property type="entry name" value="S-adenosyl-L-methionine-dependent methyltransferases"/>
    <property type="match status" value="1"/>
</dbReference>
<feature type="transmembrane region" description="Helical" evidence="2">
    <location>
        <begin position="12"/>
        <end position="33"/>
    </location>
</feature>
<feature type="transmembrane region" description="Helical" evidence="2">
    <location>
        <begin position="107"/>
        <end position="131"/>
    </location>
</feature>
<name>A0A3P3VM07_9GAMM</name>
<keyword evidence="1" id="KW-0620">Polyamine biosynthesis</keyword>
<dbReference type="PANTHER" id="PTHR43317:SF1">
    <property type="entry name" value="THERMOSPERMINE SYNTHASE ACAULIS5"/>
    <property type="match status" value="1"/>
</dbReference>
<dbReference type="InterPro" id="IPR036259">
    <property type="entry name" value="MFS_trans_sf"/>
</dbReference>
<gene>
    <name evidence="3" type="ORF">D0544_12910</name>
</gene>
<dbReference type="Gene3D" id="3.40.50.150">
    <property type="entry name" value="Vaccinia Virus protein VP39"/>
    <property type="match status" value="1"/>
</dbReference>
<evidence type="ECO:0000256" key="2">
    <source>
        <dbReference type="SAM" id="Phobius"/>
    </source>
</evidence>
<feature type="transmembrane region" description="Helical" evidence="2">
    <location>
        <begin position="181"/>
        <end position="199"/>
    </location>
</feature>
<dbReference type="AlphaFoldDB" id="A0A3P3VM07"/>
<protein>
    <recommendedName>
        <fullName evidence="5">PABS domain-containing protein</fullName>
    </recommendedName>
</protein>
<feature type="transmembrane region" description="Helical" evidence="2">
    <location>
        <begin position="152"/>
        <end position="175"/>
    </location>
</feature>
<evidence type="ECO:0008006" key="5">
    <source>
        <dbReference type="Google" id="ProtNLM"/>
    </source>
</evidence>
<accession>A0A3P3VM07</accession>
<feature type="transmembrane region" description="Helical" evidence="2">
    <location>
        <begin position="78"/>
        <end position="95"/>
    </location>
</feature>
<proteinExistence type="predicted"/>
<dbReference type="GO" id="GO:0006596">
    <property type="term" value="P:polyamine biosynthetic process"/>
    <property type="evidence" value="ECO:0007669"/>
    <property type="project" value="UniProtKB-KW"/>
</dbReference>
<evidence type="ECO:0000313" key="4">
    <source>
        <dbReference type="Proteomes" id="UP000280792"/>
    </source>
</evidence>